<dbReference type="OrthoDB" id="2989864at2759"/>
<accession>A0A135SPB0</accession>
<proteinExistence type="predicted"/>
<sequence length="142" mass="15336">MSRQVRLSHLFPLFVAIAHTIGGIIPLVAKDAGIRSFGLPERFAESTIAQSCFILDGARLSVLGMVQLIMYLRGDYAAVDIIMALLVYVGLVDGYVCWQEGELGSAVFKALSGMVIGGMGCIYRISVGEDNLPSRIDQVLVK</sequence>
<comment type="caution">
    <text evidence="2">The sequence shown here is derived from an EMBL/GenBank/DDBJ whole genome shotgun (WGS) entry which is preliminary data.</text>
</comment>
<evidence type="ECO:0000313" key="3">
    <source>
        <dbReference type="Proteomes" id="UP000070121"/>
    </source>
</evidence>
<protein>
    <submittedName>
        <fullName evidence="2">Uncharacterized protein</fullName>
    </submittedName>
</protein>
<keyword evidence="1" id="KW-1133">Transmembrane helix</keyword>
<feature type="transmembrane region" description="Helical" evidence="1">
    <location>
        <begin position="7"/>
        <end position="28"/>
    </location>
</feature>
<feature type="transmembrane region" description="Helical" evidence="1">
    <location>
        <begin position="76"/>
        <end position="95"/>
    </location>
</feature>
<keyword evidence="1" id="KW-0812">Transmembrane</keyword>
<name>A0A135SPB0_9PEZI</name>
<evidence type="ECO:0000256" key="1">
    <source>
        <dbReference type="SAM" id="Phobius"/>
    </source>
</evidence>
<keyword evidence="3" id="KW-1185">Reference proteome</keyword>
<feature type="transmembrane region" description="Helical" evidence="1">
    <location>
        <begin position="107"/>
        <end position="125"/>
    </location>
</feature>
<dbReference type="Proteomes" id="UP000070121">
    <property type="component" value="Unassembled WGS sequence"/>
</dbReference>
<dbReference type="EMBL" id="JFFI01002316">
    <property type="protein sequence ID" value="KXH37607.1"/>
    <property type="molecule type" value="Genomic_DNA"/>
</dbReference>
<dbReference type="AlphaFoldDB" id="A0A135SPB0"/>
<organism evidence="2 3">
    <name type="scientific">Colletotrichum salicis</name>
    <dbReference type="NCBI Taxonomy" id="1209931"/>
    <lineage>
        <taxon>Eukaryota</taxon>
        <taxon>Fungi</taxon>
        <taxon>Dikarya</taxon>
        <taxon>Ascomycota</taxon>
        <taxon>Pezizomycotina</taxon>
        <taxon>Sordariomycetes</taxon>
        <taxon>Hypocreomycetidae</taxon>
        <taxon>Glomerellales</taxon>
        <taxon>Glomerellaceae</taxon>
        <taxon>Colletotrichum</taxon>
        <taxon>Colletotrichum acutatum species complex</taxon>
    </lineage>
</organism>
<evidence type="ECO:0000313" key="2">
    <source>
        <dbReference type="EMBL" id="KXH37607.1"/>
    </source>
</evidence>
<dbReference type="InterPro" id="IPR025363">
    <property type="entry name" value="DUF4267"/>
</dbReference>
<reference evidence="2 3" key="1">
    <citation type="submission" date="2014-02" db="EMBL/GenBank/DDBJ databases">
        <title>The genome sequence of Colletotrichum salicis CBS 607.94.</title>
        <authorList>
            <person name="Baroncelli R."/>
            <person name="Thon M.R."/>
        </authorList>
    </citation>
    <scope>NUCLEOTIDE SEQUENCE [LARGE SCALE GENOMIC DNA]</scope>
    <source>
        <strain evidence="2 3">CBS 607.94</strain>
    </source>
</reference>
<gene>
    <name evidence="2" type="ORF">CSAL01_05800</name>
</gene>
<dbReference type="Pfam" id="PF14087">
    <property type="entry name" value="DUF4267"/>
    <property type="match status" value="1"/>
</dbReference>
<keyword evidence="1" id="KW-0472">Membrane</keyword>